<sequence length="792" mass="83833">MKRIINISALLAAGIMLLAGCQKEEFSTDQYADDRVALNVYGPQPVMRGGILRFLGSNLDQVTSIVIPGVDPVTDIEVVQAGVPSEIRITVPKDGPEPGLLTLVAADGTEITTKTELTYLEPIEFEGFSPASVHPGDVITIKGDYLNLIHEVIFSENVRVSEKDFESHSRYEIKVEVPVNARTGVIGLGDIDELNSEDPSVFANIINSEEELTVAQPEVTEMTADRWKAGETVTVKGRNFGYVASVLLQGTEVTEFETDAAGTELTFALPAGAADGEAYLVAFSGVEVLAGEYETVVPSGLAAEPSPVKASGTLTISGKDLDLVSSVTLPGQVTVSDYSISDGSVSFSVPDTAQEGDIILGMANGKTVTVAYTLVKPAVTGYSANPAAAGSEISVTGTDLDLVTSVTFGGGIEVAVSEPSETEFTVTVPTTAETGAVSLNLANGASVEGPELAVDKPVACYVTELPAEGEEIYGGTVLILPVANPDVLTGVHVNGSDVNYLLNAASLYVSLPETAGAGTVITLISSNGTVEYTIDCIPNNISNKVIWSGEWACGNWGGNQDLAWGGYDWNSVDLSAGTVTLVVELEQDASATYWQFMLKTGTSWNDLAGFSQIDMTAGQTVIEIPLSQEMLSDLQANNGLIITGANYTLRKLTLRTEASSETVIWEGSTTLTWNTGGRVCIPAAPFENCKAGAKINFYFTQTPDTWSQIQFNYANWTELVFPEIGSSTFKPTDDAAGWGWTFDSRCLTCTLTQEIIDSILASRTDIEDEGAVDCGIILQGDGGNTFTKVTIK</sequence>
<reference evidence="2" key="1">
    <citation type="submission" date="2020-10" db="EMBL/GenBank/DDBJ databases">
        <authorList>
            <person name="Gilroy R."/>
        </authorList>
    </citation>
    <scope>NUCLEOTIDE SEQUENCE</scope>
    <source>
        <strain evidence="2">B1-20833</strain>
    </source>
</reference>
<accession>A0A9D9ERE5</accession>
<dbReference type="Proteomes" id="UP000823661">
    <property type="component" value="Unassembled WGS sequence"/>
</dbReference>
<gene>
    <name evidence="2" type="ORF">IAC06_02545</name>
</gene>
<dbReference type="SUPFAM" id="SSF81296">
    <property type="entry name" value="E set domains"/>
    <property type="match status" value="1"/>
</dbReference>
<proteinExistence type="predicted"/>
<name>A0A9D9ERE5_9BACT</name>
<dbReference type="EMBL" id="JADIMI010000021">
    <property type="protein sequence ID" value="MBO8451750.1"/>
    <property type="molecule type" value="Genomic_DNA"/>
</dbReference>
<dbReference type="AlphaFoldDB" id="A0A9D9ERE5"/>
<dbReference type="Gene3D" id="2.60.40.10">
    <property type="entry name" value="Immunoglobulins"/>
    <property type="match status" value="4"/>
</dbReference>
<dbReference type="InterPro" id="IPR013783">
    <property type="entry name" value="Ig-like_fold"/>
</dbReference>
<comment type="caution">
    <text evidence="2">The sequence shown here is derived from an EMBL/GenBank/DDBJ whole genome shotgun (WGS) entry which is preliminary data.</text>
</comment>
<dbReference type="InterPro" id="IPR014756">
    <property type="entry name" value="Ig_E-set"/>
</dbReference>
<reference evidence="2" key="2">
    <citation type="journal article" date="2021" name="PeerJ">
        <title>Extensive microbial diversity within the chicken gut microbiome revealed by metagenomics and culture.</title>
        <authorList>
            <person name="Gilroy R."/>
            <person name="Ravi A."/>
            <person name="Getino M."/>
            <person name="Pursley I."/>
            <person name="Horton D.L."/>
            <person name="Alikhan N.F."/>
            <person name="Baker D."/>
            <person name="Gharbi K."/>
            <person name="Hall N."/>
            <person name="Watson M."/>
            <person name="Adriaenssens E.M."/>
            <person name="Foster-Nyarko E."/>
            <person name="Jarju S."/>
            <person name="Secka A."/>
            <person name="Antonio M."/>
            <person name="Oren A."/>
            <person name="Chaudhuri R.R."/>
            <person name="La Ragione R."/>
            <person name="Hildebrand F."/>
            <person name="Pallen M.J."/>
        </authorList>
    </citation>
    <scope>NUCLEOTIDE SEQUENCE</scope>
    <source>
        <strain evidence="2">B1-20833</strain>
    </source>
</reference>
<evidence type="ECO:0000313" key="3">
    <source>
        <dbReference type="Proteomes" id="UP000823661"/>
    </source>
</evidence>
<feature type="chain" id="PRO_5039089734" description="IPT/TIG domain-containing protein" evidence="1">
    <location>
        <begin position="20"/>
        <end position="792"/>
    </location>
</feature>
<protein>
    <recommendedName>
        <fullName evidence="4">IPT/TIG domain-containing protein</fullName>
    </recommendedName>
</protein>
<feature type="signal peptide" evidence="1">
    <location>
        <begin position="1"/>
        <end position="19"/>
    </location>
</feature>
<evidence type="ECO:0000313" key="2">
    <source>
        <dbReference type="EMBL" id="MBO8451750.1"/>
    </source>
</evidence>
<evidence type="ECO:0008006" key="4">
    <source>
        <dbReference type="Google" id="ProtNLM"/>
    </source>
</evidence>
<organism evidence="2 3">
    <name type="scientific">Candidatus Cryptobacteroides intestinavium</name>
    <dbReference type="NCBI Taxonomy" id="2840766"/>
    <lineage>
        <taxon>Bacteria</taxon>
        <taxon>Pseudomonadati</taxon>
        <taxon>Bacteroidota</taxon>
        <taxon>Bacteroidia</taxon>
        <taxon>Bacteroidales</taxon>
        <taxon>Candidatus Cryptobacteroides</taxon>
    </lineage>
</organism>
<evidence type="ECO:0000256" key="1">
    <source>
        <dbReference type="SAM" id="SignalP"/>
    </source>
</evidence>
<keyword evidence="1" id="KW-0732">Signal</keyword>
<dbReference type="PROSITE" id="PS51257">
    <property type="entry name" value="PROKAR_LIPOPROTEIN"/>
    <property type="match status" value="1"/>
</dbReference>